<gene>
    <name evidence="1" type="ORF">SCD_n01105</name>
</gene>
<dbReference type="OrthoDB" id="9857314at2"/>
<protein>
    <submittedName>
        <fullName evidence="1">Uncharacterized protein</fullName>
    </submittedName>
</protein>
<dbReference type="Proteomes" id="UP000015559">
    <property type="component" value="Chromosome"/>
</dbReference>
<name>S6AG43_SULDS</name>
<dbReference type="AlphaFoldDB" id="S6AG43"/>
<accession>S6AG43</accession>
<dbReference type="HOGENOM" id="CLU_2829666_0_0_4"/>
<evidence type="ECO:0000313" key="1">
    <source>
        <dbReference type="EMBL" id="BAN34941.1"/>
    </source>
</evidence>
<keyword evidence="2" id="KW-1185">Reference proteome</keyword>
<dbReference type="EMBL" id="AP013066">
    <property type="protein sequence ID" value="BAN34941.1"/>
    <property type="molecule type" value="Genomic_DNA"/>
</dbReference>
<reference evidence="1 2" key="1">
    <citation type="journal article" date="2012" name="Appl. Environ. Microbiol.">
        <title>Draft genome sequence of a psychrotolerant sulfur-oxidizing bacterium, Sulfuricella denitrificans skB26, and proteomic insights into cold adaptation.</title>
        <authorList>
            <person name="Watanabe T."/>
            <person name="Kojima H."/>
            <person name="Fukui M."/>
        </authorList>
    </citation>
    <scope>NUCLEOTIDE SEQUENCE [LARGE SCALE GENOMIC DNA]</scope>
    <source>
        <strain evidence="2">skB26</strain>
    </source>
</reference>
<proteinExistence type="predicted"/>
<organism evidence="1 2">
    <name type="scientific">Sulfuricella denitrificans (strain DSM 22764 / NBRC 105220 / skB26)</name>
    <dbReference type="NCBI Taxonomy" id="1163617"/>
    <lineage>
        <taxon>Bacteria</taxon>
        <taxon>Pseudomonadati</taxon>
        <taxon>Pseudomonadota</taxon>
        <taxon>Betaproteobacteria</taxon>
        <taxon>Nitrosomonadales</taxon>
        <taxon>Sulfuricellaceae</taxon>
        <taxon>Sulfuricella</taxon>
    </lineage>
</organism>
<dbReference type="RefSeq" id="WP_009206109.1">
    <property type="nucleotide sequence ID" value="NC_022357.1"/>
</dbReference>
<evidence type="ECO:0000313" key="2">
    <source>
        <dbReference type="Proteomes" id="UP000015559"/>
    </source>
</evidence>
<sequence length="66" mass="7619">MNSLIIQTEAMLYEFRKSIPTDCKTAKSIDRNDSWDKVATFAKSDGFVELAEQLEASKYQLFKQTH</sequence>
<dbReference type="KEGG" id="sdr:SCD_n01105"/>